<dbReference type="PRINTS" id="PR00080">
    <property type="entry name" value="SDRFAMILY"/>
</dbReference>
<dbReference type="InterPro" id="IPR002347">
    <property type="entry name" value="SDR_fam"/>
</dbReference>
<evidence type="ECO:0000256" key="2">
    <source>
        <dbReference type="ARBA" id="ARBA00022857"/>
    </source>
</evidence>
<reference evidence="6 7" key="2">
    <citation type="journal article" date="2008" name="Nature">
        <title>The Phaeodactylum genome reveals the evolutionary history of diatom genomes.</title>
        <authorList>
            <person name="Bowler C."/>
            <person name="Allen A.E."/>
            <person name="Badger J.H."/>
            <person name="Grimwood J."/>
            <person name="Jabbari K."/>
            <person name="Kuo A."/>
            <person name="Maheswari U."/>
            <person name="Martens C."/>
            <person name="Maumus F."/>
            <person name="Otillar R.P."/>
            <person name="Rayko E."/>
            <person name="Salamov A."/>
            <person name="Vandepoele K."/>
            <person name="Beszteri B."/>
            <person name="Gruber A."/>
            <person name="Heijde M."/>
            <person name="Katinka M."/>
            <person name="Mock T."/>
            <person name="Valentin K."/>
            <person name="Verret F."/>
            <person name="Berges J.A."/>
            <person name="Brownlee C."/>
            <person name="Cadoret J.P."/>
            <person name="Chiovitti A."/>
            <person name="Choi C.J."/>
            <person name="Coesel S."/>
            <person name="De Martino A."/>
            <person name="Detter J.C."/>
            <person name="Durkin C."/>
            <person name="Falciatore A."/>
            <person name="Fournet J."/>
            <person name="Haruta M."/>
            <person name="Huysman M.J."/>
            <person name="Jenkins B.D."/>
            <person name="Jiroutova K."/>
            <person name="Jorgensen R.E."/>
            <person name="Joubert Y."/>
            <person name="Kaplan A."/>
            <person name="Kroger N."/>
            <person name="Kroth P.G."/>
            <person name="La Roche J."/>
            <person name="Lindquist E."/>
            <person name="Lommer M."/>
            <person name="Martin-Jezequel V."/>
            <person name="Lopez P.J."/>
            <person name="Lucas S."/>
            <person name="Mangogna M."/>
            <person name="McGinnis K."/>
            <person name="Medlin L.K."/>
            <person name="Montsant A."/>
            <person name="Oudot-Le Secq M.P."/>
            <person name="Napoli C."/>
            <person name="Obornik M."/>
            <person name="Parker M.S."/>
            <person name="Petit J.L."/>
            <person name="Porcel B.M."/>
            <person name="Poulsen N."/>
            <person name="Robison M."/>
            <person name="Rychlewski L."/>
            <person name="Rynearson T.A."/>
            <person name="Schmutz J."/>
            <person name="Shapiro H."/>
            <person name="Siaut M."/>
            <person name="Stanley M."/>
            <person name="Sussman M.R."/>
            <person name="Taylor A.R."/>
            <person name="Vardi A."/>
            <person name="von Dassow P."/>
            <person name="Vyverman W."/>
            <person name="Willis A."/>
            <person name="Wyrwicz L.S."/>
            <person name="Rokhsar D.S."/>
            <person name="Weissenbach J."/>
            <person name="Armbrust E.V."/>
            <person name="Green B.R."/>
            <person name="Van de Peer Y."/>
            <person name="Grigoriev I.V."/>
        </authorList>
    </citation>
    <scope>NUCLEOTIDE SEQUENCE [LARGE SCALE GENOMIC DNA]</scope>
    <source>
        <strain evidence="6 7">CCMP1335</strain>
    </source>
</reference>
<keyword evidence="5" id="KW-0472">Membrane</keyword>
<reference evidence="6 7" key="1">
    <citation type="journal article" date="2004" name="Science">
        <title>The genome of the diatom Thalassiosira pseudonana: ecology, evolution, and metabolism.</title>
        <authorList>
            <person name="Armbrust E.V."/>
            <person name="Berges J.A."/>
            <person name="Bowler C."/>
            <person name="Green B.R."/>
            <person name="Martinez D."/>
            <person name="Putnam N.H."/>
            <person name="Zhou S."/>
            <person name="Allen A.E."/>
            <person name="Apt K.E."/>
            <person name="Bechner M."/>
            <person name="Brzezinski M.A."/>
            <person name="Chaal B.K."/>
            <person name="Chiovitti A."/>
            <person name="Davis A.K."/>
            <person name="Demarest M.S."/>
            <person name="Detter J.C."/>
            <person name="Glavina T."/>
            <person name="Goodstein D."/>
            <person name="Hadi M.Z."/>
            <person name="Hellsten U."/>
            <person name="Hildebrand M."/>
            <person name="Jenkins B.D."/>
            <person name="Jurka J."/>
            <person name="Kapitonov V.V."/>
            <person name="Kroger N."/>
            <person name="Lau W.W."/>
            <person name="Lane T.W."/>
            <person name="Larimer F.W."/>
            <person name="Lippmeier J.C."/>
            <person name="Lucas S."/>
            <person name="Medina M."/>
            <person name="Montsant A."/>
            <person name="Obornik M."/>
            <person name="Parker M.S."/>
            <person name="Palenik B."/>
            <person name="Pazour G.J."/>
            <person name="Richardson P.M."/>
            <person name="Rynearson T.A."/>
            <person name="Saito M.A."/>
            <person name="Schwartz D.C."/>
            <person name="Thamatrakoln K."/>
            <person name="Valentin K."/>
            <person name="Vardi A."/>
            <person name="Wilkerson F.P."/>
            <person name="Rokhsar D.S."/>
        </authorList>
    </citation>
    <scope>NUCLEOTIDE SEQUENCE [LARGE SCALE GENOMIC DNA]</scope>
    <source>
        <strain evidence="6 7">CCMP1335</strain>
    </source>
</reference>
<dbReference type="PANTHER" id="PTHR43899">
    <property type="entry name" value="RH59310P"/>
    <property type="match status" value="1"/>
</dbReference>
<dbReference type="PRINTS" id="PR00081">
    <property type="entry name" value="GDHRDH"/>
</dbReference>
<keyword evidence="3" id="KW-0560">Oxidoreductase</keyword>
<dbReference type="HOGENOM" id="CLU_010194_38_0_1"/>
<evidence type="ECO:0000256" key="4">
    <source>
        <dbReference type="RuleBase" id="RU000363"/>
    </source>
</evidence>
<keyword evidence="5" id="KW-0812">Transmembrane</keyword>
<dbReference type="OMA" id="LVAPGMM"/>
<evidence type="ECO:0000256" key="1">
    <source>
        <dbReference type="ARBA" id="ARBA00006484"/>
    </source>
</evidence>
<dbReference type="GeneID" id="7451797"/>
<dbReference type="AlphaFoldDB" id="B8C2C9"/>
<dbReference type="PIRSF" id="PIRSF000126">
    <property type="entry name" value="11-beta-HSD1"/>
    <property type="match status" value="1"/>
</dbReference>
<evidence type="ECO:0000256" key="5">
    <source>
        <dbReference type="SAM" id="Phobius"/>
    </source>
</evidence>
<dbReference type="RefSeq" id="XP_002290176.1">
    <property type="nucleotide sequence ID" value="XM_002290140.1"/>
</dbReference>
<evidence type="ECO:0000313" key="6">
    <source>
        <dbReference type="EMBL" id="EED91928.1"/>
    </source>
</evidence>
<proteinExistence type="inferred from homology"/>
<dbReference type="SUPFAM" id="SSF51735">
    <property type="entry name" value="NAD(P)-binding Rossmann-fold domains"/>
    <property type="match status" value="1"/>
</dbReference>
<keyword evidence="5" id="KW-1133">Transmembrane helix</keyword>
<accession>B8C2C9</accession>
<sequence length="326" mass="36501">MATSIVNTLQNYAEDPLAAALVTIGGAVLFKFALGLLNEIYKYFFRPSKNLKKFGKYAIITGATDGIGKAYAFALAKRGLSVILISRTESKLADVAKEIDAKNFKDVEKTKYIVCDYSNFDEKTRARVAKELEGLDIGVLVNNVGQSYRYPRFFHELPNEEIGALIEMNINSTVWMTKFVIEGMVERKRGTIVNLSSGSADYTMPLLAEYAAAKMFVERFSESLNAEYKGKGITVQCQIPFYVATKLAKMRKSLMVPTAESYVWMSMRWIGHSGVVSPYWLHAVQGWVLSNMPAFIVDRGVMNMHMGIRKRGMKKDAKIAAEGKQE</sequence>
<dbReference type="Gene3D" id="3.40.50.720">
    <property type="entry name" value="NAD(P)-binding Rossmann-like Domain"/>
    <property type="match status" value="1"/>
</dbReference>
<dbReference type="STRING" id="35128.B8C2C9"/>
<dbReference type="FunFam" id="3.40.50.720:FF:000137">
    <property type="entry name" value="Hydroxysteroid (17-beta) dehydrogenase 3"/>
    <property type="match status" value="1"/>
</dbReference>
<evidence type="ECO:0000256" key="3">
    <source>
        <dbReference type="ARBA" id="ARBA00023002"/>
    </source>
</evidence>
<gene>
    <name evidence="6" type="ORF">THAPSDRAFT_22650</name>
</gene>
<dbReference type="FunCoup" id="B8C2C9">
    <property type="interactions" value="76"/>
</dbReference>
<keyword evidence="7" id="KW-1185">Reference proteome</keyword>
<dbReference type="EMBL" id="CM000642">
    <property type="protein sequence ID" value="EED91928.1"/>
    <property type="molecule type" value="Genomic_DNA"/>
</dbReference>
<dbReference type="GO" id="GO:0016491">
    <property type="term" value="F:oxidoreductase activity"/>
    <property type="evidence" value="ECO:0000318"/>
    <property type="project" value="GO_Central"/>
</dbReference>
<dbReference type="InParanoid" id="B8C2C9"/>
<dbReference type="InterPro" id="IPR051019">
    <property type="entry name" value="VLCFA-Steroid_DH"/>
</dbReference>
<name>B8C2C9_THAPS</name>
<dbReference type="eggNOG" id="ENOG502QRPU">
    <property type="taxonomic scope" value="Eukaryota"/>
</dbReference>
<dbReference type="PaxDb" id="35128-Thaps22650"/>
<keyword evidence="2" id="KW-0521">NADP</keyword>
<evidence type="ECO:0000313" key="7">
    <source>
        <dbReference type="Proteomes" id="UP000001449"/>
    </source>
</evidence>
<protein>
    <submittedName>
        <fullName evidence="6">Uncharacterized protein</fullName>
    </submittedName>
</protein>
<dbReference type="Pfam" id="PF00106">
    <property type="entry name" value="adh_short"/>
    <property type="match status" value="1"/>
</dbReference>
<dbReference type="CDD" id="cd05356">
    <property type="entry name" value="17beta-HSD1_like_SDR_c"/>
    <property type="match status" value="1"/>
</dbReference>
<organism evidence="6 7">
    <name type="scientific">Thalassiosira pseudonana</name>
    <name type="common">Marine diatom</name>
    <name type="synonym">Cyclotella nana</name>
    <dbReference type="NCBI Taxonomy" id="35128"/>
    <lineage>
        <taxon>Eukaryota</taxon>
        <taxon>Sar</taxon>
        <taxon>Stramenopiles</taxon>
        <taxon>Ochrophyta</taxon>
        <taxon>Bacillariophyta</taxon>
        <taxon>Coscinodiscophyceae</taxon>
        <taxon>Thalassiosirophycidae</taxon>
        <taxon>Thalassiosirales</taxon>
        <taxon>Thalassiosiraceae</taxon>
        <taxon>Thalassiosira</taxon>
    </lineage>
</organism>
<feature type="transmembrane region" description="Helical" evidence="5">
    <location>
        <begin position="17"/>
        <end position="37"/>
    </location>
</feature>
<dbReference type="Proteomes" id="UP000001449">
    <property type="component" value="Chromosome 5"/>
</dbReference>
<comment type="similarity">
    <text evidence="1 4">Belongs to the short-chain dehydrogenases/reductases (SDR) family.</text>
</comment>
<dbReference type="KEGG" id="tps:THAPSDRAFT_22650"/>
<dbReference type="InterPro" id="IPR036291">
    <property type="entry name" value="NAD(P)-bd_dom_sf"/>
</dbReference>
<dbReference type="PANTHER" id="PTHR43899:SF13">
    <property type="entry name" value="RH59310P"/>
    <property type="match status" value="1"/>
</dbReference>